<protein>
    <submittedName>
        <fullName evidence="4">Pyridoxal 5-phosphate dependent beta-lyase</fullName>
    </submittedName>
</protein>
<keyword evidence="5" id="KW-1185">Reference proteome</keyword>
<accession>A0A1I3FQ47</accession>
<dbReference type="STRING" id="1005945.SAMN05216561_10591"/>
<evidence type="ECO:0000259" key="3">
    <source>
        <dbReference type="Pfam" id="PF00266"/>
    </source>
</evidence>
<evidence type="ECO:0000256" key="2">
    <source>
        <dbReference type="ARBA" id="ARBA00022898"/>
    </source>
</evidence>
<comment type="cofactor">
    <cofactor evidence="1">
        <name>pyridoxal 5'-phosphate</name>
        <dbReference type="ChEBI" id="CHEBI:597326"/>
    </cofactor>
</comment>
<dbReference type="Gene3D" id="3.40.640.10">
    <property type="entry name" value="Type I PLP-dependent aspartate aminotransferase-like (Major domain)"/>
    <property type="match status" value="1"/>
</dbReference>
<dbReference type="GO" id="GO:0016829">
    <property type="term" value="F:lyase activity"/>
    <property type="evidence" value="ECO:0007669"/>
    <property type="project" value="UniProtKB-KW"/>
</dbReference>
<dbReference type="Gene3D" id="3.90.1150.10">
    <property type="entry name" value="Aspartate Aminotransferase, domain 1"/>
    <property type="match status" value="1"/>
</dbReference>
<keyword evidence="4" id="KW-0456">Lyase</keyword>
<sequence length="358" mass="37518">MTDLAGGGVVHLDSAAAGRMAPGTIEAIRAHLHREALRGAYVAEEEAGEGLTGLRRDLAGLFGVPDDGVALVESGTTALQALIDSWPLRPGDRVGIAPSEWGPNLEAFEAAGAVCVPLAVDADGAVDTEALRVDLEGLALTLVHVDQVTSHRSLVQPVAELVAACTPAGVPVWVDAAQALGHRELSAGVAAAYATSRKWLRGPRGVGMLAVASEHWDRLRVRPQRKHPGAGPVRLLESGESNVAGRIGLAVAVRDYLAAGPREVESGLDLVGDLTREHLADVPGWSVVLGRGAITALRPTAGQDVSDVRQRLLDQHGILTTASLPWRAPRDPVEPTLRLSPHLDCTLEDLARVAAALR</sequence>
<dbReference type="Pfam" id="PF00266">
    <property type="entry name" value="Aminotran_5"/>
    <property type="match status" value="1"/>
</dbReference>
<dbReference type="InterPro" id="IPR015422">
    <property type="entry name" value="PyrdxlP-dep_Trfase_small"/>
</dbReference>
<dbReference type="InterPro" id="IPR015424">
    <property type="entry name" value="PyrdxlP-dep_Trfase"/>
</dbReference>
<dbReference type="RefSeq" id="WP_091111853.1">
    <property type="nucleotide sequence ID" value="NZ_BKAF01000006.1"/>
</dbReference>
<dbReference type="InterPro" id="IPR000192">
    <property type="entry name" value="Aminotrans_V_dom"/>
</dbReference>
<keyword evidence="2" id="KW-0663">Pyridoxal phosphate</keyword>
<dbReference type="EMBL" id="FOQG01000005">
    <property type="protein sequence ID" value="SFI13247.1"/>
    <property type="molecule type" value="Genomic_DNA"/>
</dbReference>
<dbReference type="SUPFAM" id="SSF53383">
    <property type="entry name" value="PLP-dependent transferases"/>
    <property type="match status" value="1"/>
</dbReference>
<dbReference type="InterPro" id="IPR015421">
    <property type="entry name" value="PyrdxlP-dep_Trfase_major"/>
</dbReference>
<name>A0A1I3FQ47_9ACTN</name>
<feature type="domain" description="Aminotransferase class V" evidence="3">
    <location>
        <begin position="10"/>
        <end position="318"/>
    </location>
</feature>
<evidence type="ECO:0000313" key="4">
    <source>
        <dbReference type="EMBL" id="SFI13247.1"/>
    </source>
</evidence>
<dbReference type="Proteomes" id="UP000198649">
    <property type="component" value="Unassembled WGS sequence"/>
</dbReference>
<proteinExistence type="predicted"/>
<gene>
    <name evidence="4" type="ORF">SAMN05216561_10591</name>
</gene>
<dbReference type="OrthoDB" id="9808002at2"/>
<dbReference type="PANTHER" id="PTHR43586">
    <property type="entry name" value="CYSTEINE DESULFURASE"/>
    <property type="match status" value="1"/>
</dbReference>
<evidence type="ECO:0000313" key="5">
    <source>
        <dbReference type="Proteomes" id="UP000198649"/>
    </source>
</evidence>
<evidence type="ECO:0000256" key="1">
    <source>
        <dbReference type="ARBA" id="ARBA00001933"/>
    </source>
</evidence>
<dbReference type="AlphaFoldDB" id="A0A1I3FQ47"/>
<organism evidence="4 5">
    <name type="scientific">Nocardioides psychrotolerans</name>
    <dbReference type="NCBI Taxonomy" id="1005945"/>
    <lineage>
        <taxon>Bacteria</taxon>
        <taxon>Bacillati</taxon>
        <taxon>Actinomycetota</taxon>
        <taxon>Actinomycetes</taxon>
        <taxon>Propionibacteriales</taxon>
        <taxon>Nocardioidaceae</taxon>
        <taxon>Nocardioides</taxon>
    </lineage>
</organism>
<dbReference type="PANTHER" id="PTHR43586:SF8">
    <property type="entry name" value="CYSTEINE DESULFURASE 1, CHLOROPLASTIC"/>
    <property type="match status" value="1"/>
</dbReference>
<reference evidence="4 5" key="1">
    <citation type="submission" date="2016-10" db="EMBL/GenBank/DDBJ databases">
        <authorList>
            <person name="de Groot N.N."/>
        </authorList>
    </citation>
    <scope>NUCLEOTIDE SEQUENCE [LARGE SCALE GENOMIC DNA]</scope>
    <source>
        <strain evidence="4 5">CGMCC 1.11156</strain>
    </source>
</reference>